<reference evidence="2" key="1">
    <citation type="journal article" date="2014" name="Genome Announc.">
        <title>Draft genome sequence of Rhodosporidium toruloides CECT1137, an oleaginous yeast of biotechnological interest.</title>
        <authorList>
            <person name="Morin N."/>
            <person name="Calcas X."/>
            <person name="Devillers H."/>
            <person name="Durrens P."/>
            <person name="Sherman D.J."/>
            <person name="Nicaud J.-M."/>
            <person name="Neuveglise C."/>
        </authorList>
    </citation>
    <scope>NUCLEOTIDE SEQUENCE</scope>
    <source>
        <strain evidence="2">CECT1137</strain>
    </source>
</reference>
<dbReference type="EMBL" id="LK052937">
    <property type="protein sequence ID" value="CDR36511.1"/>
    <property type="molecule type" value="Genomic_DNA"/>
</dbReference>
<sequence>MRIDGGARSGWDGGRRCFKSGLSSPSSLSLLQLTRSLLNLLPSPHPAILLLLLLLLRVPLLSRPPSLPFALRLLVEHLSSSSTSSTPPSKPDSGVNRLRGPQRASRMDVVVEAIRRTIRSLDHLRLRNADAAELLQDRKAPPPTTSPAHVVGLDTARDEPSCRS</sequence>
<evidence type="ECO:0000256" key="1">
    <source>
        <dbReference type="SAM" id="MobiDB-lite"/>
    </source>
</evidence>
<protein>
    <submittedName>
        <fullName evidence="2">RHTO0S02e03158g1_1</fullName>
    </submittedName>
</protein>
<feature type="region of interest" description="Disordered" evidence="1">
    <location>
        <begin position="134"/>
        <end position="164"/>
    </location>
</feature>
<accession>A0A061AHB5</accession>
<proteinExistence type="predicted"/>
<name>A0A061AHB5_RHOTO</name>
<feature type="compositionally biased region" description="Basic and acidic residues" evidence="1">
    <location>
        <begin position="155"/>
        <end position="164"/>
    </location>
</feature>
<organism evidence="2">
    <name type="scientific">Rhodotorula toruloides</name>
    <name type="common">Yeast</name>
    <name type="synonym">Rhodosporidium toruloides</name>
    <dbReference type="NCBI Taxonomy" id="5286"/>
    <lineage>
        <taxon>Eukaryota</taxon>
        <taxon>Fungi</taxon>
        <taxon>Dikarya</taxon>
        <taxon>Basidiomycota</taxon>
        <taxon>Pucciniomycotina</taxon>
        <taxon>Microbotryomycetes</taxon>
        <taxon>Sporidiobolales</taxon>
        <taxon>Sporidiobolaceae</taxon>
        <taxon>Rhodotorula</taxon>
    </lineage>
</organism>
<evidence type="ECO:0000313" key="2">
    <source>
        <dbReference type="EMBL" id="CDR36511.1"/>
    </source>
</evidence>
<feature type="region of interest" description="Disordered" evidence="1">
    <location>
        <begin position="80"/>
        <end position="103"/>
    </location>
</feature>
<gene>
    <name evidence="2" type="ORF">RHTO0S_02e03158g</name>
</gene>
<dbReference type="AlphaFoldDB" id="A0A061AHB5"/>